<sequence length="398" mass="41588">MPQSPSRGEFIALLALLFATIALSIDAMLPALPEIALALSPDDPNKAQLVITSFVLGMGLGTLFAGPLSDAFGRKATILAGFALYIAAAAACWAAPSLETLLIARVLMGIAAAAPRTVSIAMVRDRFKGREMAQIMSFAMMIFTLVPAIAPLMGQGVIALAGWQAIFVAYIVFALLVAGWLQLRQPETLAPADRRPLALGPLVRACVEVLSLRLVQISIATQALTLGMLFATLSSMEGIFDRLFHRAESFPSWFAVIAVASMTGSILNARLVMRVGMRGMVKATYAVLLAVTLLYLALTASQALPGTAAFGLHILWSIVLFAVMGLTLGNLNALAMEPLGHVAGMAASVTSSIATVASVILAVPVGLMFNGTQLPLLIGVAVYAAGALGLSLMLKARA</sequence>
<dbReference type="RefSeq" id="WP_164623029.1">
    <property type="nucleotide sequence ID" value="NZ_JAAIVJ010000001.1"/>
</dbReference>
<comment type="subcellular location">
    <subcellularLocation>
        <location evidence="1">Membrane</location>
        <topology evidence="1">Multi-pass membrane protein</topology>
    </subcellularLocation>
</comment>
<evidence type="ECO:0000256" key="2">
    <source>
        <dbReference type="ARBA" id="ARBA00022448"/>
    </source>
</evidence>
<feature type="transmembrane region" description="Helical" evidence="6">
    <location>
        <begin position="78"/>
        <end position="96"/>
    </location>
</feature>
<feature type="transmembrane region" description="Helical" evidence="6">
    <location>
        <begin position="48"/>
        <end position="66"/>
    </location>
</feature>
<feature type="domain" description="Major facilitator superfamily (MFS) profile" evidence="7">
    <location>
        <begin position="10"/>
        <end position="398"/>
    </location>
</feature>
<feature type="transmembrane region" description="Helical" evidence="6">
    <location>
        <begin position="283"/>
        <end position="304"/>
    </location>
</feature>
<evidence type="ECO:0000313" key="8">
    <source>
        <dbReference type="EMBL" id="NEY89008.1"/>
    </source>
</evidence>
<dbReference type="Gene3D" id="1.20.1720.10">
    <property type="entry name" value="Multidrug resistance protein D"/>
    <property type="match status" value="1"/>
</dbReference>
<dbReference type="InterPro" id="IPR036259">
    <property type="entry name" value="MFS_trans_sf"/>
</dbReference>
<feature type="transmembrane region" description="Helical" evidence="6">
    <location>
        <begin position="135"/>
        <end position="154"/>
    </location>
</feature>
<keyword evidence="3 6" id="KW-0812">Transmembrane</keyword>
<feature type="transmembrane region" description="Helical" evidence="6">
    <location>
        <begin position="160"/>
        <end position="181"/>
    </location>
</feature>
<evidence type="ECO:0000313" key="9">
    <source>
        <dbReference type="Proteomes" id="UP000477782"/>
    </source>
</evidence>
<dbReference type="InterPro" id="IPR011701">
    <property type="entry name" value="MFS"/>
</dbReference>
<evidence type="ECO:0000256" key="6">
    <source>
        <dbReference type="SAM" id="Phobius"/>
    </source>
</evidence>
<dbReference type="GO" id="GO:0140115">
    <property type="term" value="P:export across plasma membrane"/>
    <property type="evidence" value="ECO:0007669"/>
    <property type="project" value="UniProtKB-ARBA"/>
</dbReference>
<dbReference type="InterPro" id="IPR005829">
    <property type="entry name" value="Sugar_transporter_CS"/>
</dbReference>
<dbReference type="PROSITE" id="PS50850">
    <property type="entry name" value="MFS"/>
    <property type="match status" value="1"/>
</dbReference>
<organism evidence="8 9">
    <name type="scientific">Tabrizicola oligotrophica</name>
    <dbReference type="NCBI Taxonomy" id="2710650"/>
    <lineage>
        <taxon>Bacteria</taxon>
        <taxon>Pseudomonadati</taxon>
        <taxon>Pseudomonadota</taxon>
        <taxon>Alphaproteobacteria</taxon>
        <taxon>Rhodobacterales</taxon>
        <taxon>Paracoccaceae</taxon>
        <taxon>Tabrizicola</taxon>
    </lineage>
</organism>
<dbReference type="PROSITE" id="PS00216">
    <property type="entry name" value="SUGAR_TRANSPORT_1"/>
    <property type="match status" value="1"/>
</dbReference>
<keyword evidence="2" id="KW-0813">Transport</keyword>
<dbReference type="Proteomes" id="UP000477782">
    <property type="component" value="Unassembled WGS sequence"/>
</dbReference>
<evidence type="ECO:0000256" key="4">
    <source>
        <dbReference type="ARBA" id="ARBA00022989"/>
    </source>
</evidence>
<evidence type="ECO:0000256" key="1">
    <source>
        <dbReference type="ARBA" id="ARBA00004141"/>
    </source>
</evidence>
<protein>
    <submittedName>
        <fullName evidence="8">Multidrug effflux MFS transporter</fullName>
    </submittedName>
</protein>
<evidence type="ECO:0000256" key="5">
    <source>
        <dbReference type="ARBA" id="ARBA00023136"/>
    </source>
</evidence>
<dbReference type="GO" id="GO:0022857">
    <property type="term" value="F:transmembrane transporter activity"/>
    <property type="evidence" value="ECO:0007669"/>
    <property type="project" value="InterPro"/>
</dbReference>
<feature type="transmembrane region" description="Helical" evidence="6">
    <location>
        <begin position="102"/>
        <end position="123"/>
    </location>
</feature>
<dbReference type="PANTHER" id="PTHR23502">
    <property type="entry name" value="MAJOR FACILITATOR SUPERFAMILY"/>
    <property type="match status" value="1"/>
</dbReference>
<name>A0A6M0QNF6_9RHOB</name>
<accession>A0A6M0QNF6</accession>
<dbReference type="EMBL" id="JAAIVJ010000001">
    <property type="protein sequence ID" value="NEY89008.1"/>
    <property type="molecule type" value="Genomic_DNA"/>
</dbReference>
<comment type="caution">
    <text evidence="8">The sequence shown here is derived from an EMBL/GenBank/DDBJ whole genome shotgun (WGS) entry which is preliminary data.</text>
</comment>
<feature type="transmembrane region" description="Helical" evidence="6">
    <location>
        <begin position="343"/>
        <end position="368"/>
    </location>
</feature>
<dbReference type="InterPro" id="IPR020846">
    <property type="entry name" value="MFS_dom"/>
</dbReference>
<feature type="transmembrane region" description="Helical" evidence="6">
    <location>
        <begin position="310"/>
        <end position="331"/>
    </location>
</feature>
<evidence type="ECO:0000259" key="7">
    <source>
        <dbReference type="PROSITE" id="PS50850"/>
    </source>
</evidence>
<dbReference type="GO" id="GO:0005886">
    <property type="term" value="C:plasma membrane"/>
    <property type="evidence" value="ECO:0007669"/>
    <property type="project" value="TreeGrafter"/>
</dbReference>
<gene>
    <name evidence="8" type="ORF">G4Z14_01755</name>
</gene>
<dbReference type="AlphaFoldDB" id="A0A6M0QNF6"/>
<proteinExistence type="predicted"/>
<reference evidence="8 9" key="1">
    <citation type="submission" date="2020-02" db="EMBL/GenBank/DDBJ databases">
        <authorList>
            <person name="Chen W.-M."/>
        </authorList>
    </citation>
    <scope>NUCLEOTIDE SEQUENCE [LARGE SCALE GENOMIC DNA]</scope>
    <source>
        <strain evidence="8 9">KMS-5</strain>
    </source>
</reference>
<dbReference type="SUPFAM" id="SSF103473">
    <property type="entry name" value="MFS general substrate transporter"/>
    <property type="match status" value="1"/>
</dbReference>
<feature type="transmembrane region" description="Helical" evidence="6">
    <location>
        <begin position="250"/>
        <end position="271"/>
    </location>
</feature>
<dbReference type="GO" id="GO:0042908">
    <property type="term" value="P:xenobiotic transport"/>
    <property type="evidence" value="ECO:0007669"/>
    <property type="project" value="UniProtKB-ARBA"/>
</dbReference>
<feature type="transmembrane region" description="Helical" evidence="6">
    <location>
        <begin position="374"/>
        <end position="394"/>
    </location>
</feature>
<keyword evidence="5 6" id="KW-0472">Membrane</keyword>
<keyword evidence="4 6" id="KW-1133">Transmembrane helix</keyword>
<dbReference type="PANTHER" id="PTHR23502:SF132">
    <property type="entry name" value="POLYAMINE TRANSPORTER 2-RELATED"/>
    <property type="match status" value="1"/>
</dbReference>
<evidence type="ECO:0000256" key="3">
    <source>
        <dbReference type="ARBA" id="ARBA00022692"/>
    </source>
</evidence>
<keyword evidence="9" id="KW-1185">Reference proteome</keyword>
<dbReference type="Pfam" id="PF07690">
    <property type="entry name" value="MFS_1"/>
    <property type="match status" value="1"/>
</dbReference>